<reference evidence="5 6" key="1">
    <citation type="submission" date="2021-05" db="EMBL/GenBank/DDBJ databases">
        <authorList>
            <person name="Zahm M."/>
            <person name="Klopp C."/>
            <person name="Cabau C."/>
            <person name="Kuhl H."/>
            <person name="Suciu R."/>
            <person name="Ciorpac M."/>
            <person name="Holostenco D."/>
            <person name="Gessner J."/>
            <person name="Wuertz S."/>
            <person name="Hohne C."/>
            <person name="Stock M."/>
            <person name="Gislard M."/>
            <person name="Lluch J."/>
            <person name="Milhes M."/>
            <person name="Lampietro C."/>
            <person name="Lopez Roques C."/>
            <person name="Donnadieu C."/>
            <person name="Du K."/>
            <person name="Schartl M."/>
            <person name="Guiguen Y."/>
        </authorList>
    </citation>
    <scope>NUCLEOTIDE SEQUENCE [LARGE SCALE GENOMIC DNA]</scope>
    <source>
        <strain evidence="5">Hh-F2</strain>
        <tissue evidence="5">Blood</tissue>
    </source>
</reference>
<feature type="transmembrane region" description="Helical" evidence="2">
    <location>
        <begin position="220"/>
        <end position="243"/>
    </location>
</feature>
<dbReference type="InterPro" id="IPR050650">
    <property type="entry name" value="Type-II_Cytokine-TF_Rcpt"/>
</dbReference>
<dbReference type="EMBL" id="JAHFZB010000008">
    <property type="protein sequence ID" value="KAK6487033.1"/>
    <property type="molecule type" value="Genomic_DNA"/>
</dbReference>
<feature type="domain" description="Fibronectin type-III" evidence="4">
    <location>
        <begin position="21"/>
        <end position="118"/>
    </location>
</feature>
<dbReference type="PROSITE" id="PS50853">
    <property type="entry name" value="FN3"/>
    <property type="match status" value="2"/>
</dbReference>
<evidence type="ECO:0000256" key="1">
    <source>
        <dbReference type="SAM" id="MobiDB-lite"/>
    </source>
</evidence>
<evidence type="ECO:0000313" key="5">
    <source>
        <dbReference type="EMBL" id="KAK6487033.1"/>
    </source>
</evidence>
<evidence type="ECO:0000259" key="4">
    <source>
        <dbReference type="PROSITE" id="PS50853"/>
    </source>
</evidence>
<keyword evidence="3" id="KW-0732">Signal</keyword>
<dbReference type="Proteomes" id="UP001369086">
    <property type="component" value="Unassembled WGS sequence"/>
</dbReference>
<dbReference type="Pfam" id="PF09294">
    <property type="entry name" value="Interfer-bind"/>
    <property type="match status" value="1"/>
</dbReference>
<protein>
    <submittedName>
        <fullName evidence="5">Interferon alpha/beta receptor 2-like isoform X1</fullName>
    </submittedName>
</protein>
<name>A0ABR0ZQF9_HUSHU</name>
<evidence type="ECO:0000313" key="6">
    <source>
        <dbReference type="Proteomes" id="UP001369086"/>
    </source>
</evidence>
<dbReference type="Gene3D" id="2.60.40.10">
    <property type="entry name" value="Immunoglobulins"/>
    <property type="match status" value="1"/>
</dbReference>
<sequence length="481" mass="53647">MAYLIQILYFLQLAPHALCVSPDPVDVTIDSQNFQHFLRWQPGAGTPVGTQYRVQYKCSECESWSSVTTCTNVSSSGECEVTEEFKVWLSHYRARVQAFNGASQSNWISSADFMPLSDTILGPPDVSVTGCGDCLLLKLKPPIGKGPKPLLDIYHEFDYTITMKNNGEREIPTSKPEFVLENLEPGTEYCVTVWMYRIGMNMNSKPSEPQCAFTSPVSKVAFQVVPLCIVLLLCGVLVAALFYSGFLCPLKIPFPKVLASFTSASRACNLQKCLVLERCPVDHVTVLSKRDGRVKSRGKMCKDSSESEETDSEEAYLYEKWIPGQRSCNSEPIDNQVIPVENGQALDPSDPAQALCLVVCGKTAGPPVEQPDLEPLEPLLERRDSVEEESCQDVNLFSVTFGATDEEILEIPSVEMEVEKQPEDSKRLPEKLQQSPLLATLESVACRTDLLNREIKDEKEQRLCSDSEEEDDSEFSGYMKR</sequence>
<evidence type="ECO:0000256" key="2">
    <source>
        <dbReference type="SAM" id="Phobius"/>
    </source>
</evidence>
<accession>A0ABR0ZQF9</accession>
<feature type="domain" description="Fibronectin type-III" evidence="4">
    <location>
        <begin position="120"/>
        <end position="218"/>
    </location>
</feature>
<dbReference type="InterPro" id="IPR015373">
    <property type="entry name" value="Interferon/interleukin_rcp_dom"/>
</dbReference>
<keyword evidence="2" id="KW-0472">Membrane</keyword>
<dbReference type="PANTHER" id="PTHR20859">
    <property type="entry name" value="INTERFERON/INTERLEUKIN RECEPTOR"/>
    <property type="match status" value="1"/>
</dbReference>
<evidence type="ECO:0000256" key="3">
    <source>
        <dbReference type="SAM" id="SignalP"/>
    </source>
</evidence>
<feature type="signal peptide" evidence="3">
    <location>
        <begin position="1"/>
        <end position="19"/>
    </location>
</feature>
<dbReference type="InterPro" id="IPR013783">
    <property type="entry name" value="Ig-like_fold"/>
</dbReference>
<dbReference type="SUPFAM" id="SSF49265">
    <property type="entry name" value="Fibronectin type III"/>
    <property type="match status" value="2"/>
</dbReference>
<feature type="chain" id="PRO_5047128288" evidence="3">
    <location>
        <begin position="20"/>
        <end position="481"/>
    </location>
</feature>
<gene>
    <name evidence="5" type="ORF">HHUSO_G10759</name>
</gene>
<dbReference type="InterPro" id="IPR036116">
    <property type="entry name" value="FN3_sf"/>
</dbReference>
<comment type="caution">
    <text evidence="5">The sequence shown here is derived from an EMBL/GenBank/DDBJ whole genome shotgun (WGS) entry which is preliminary data.</text>
</comment>
<proteinExistence type="predicted"/>
<feature type="region of interest" description="Disordered" evidence="1">
    <location>
        <begin position="457"/>
        <end position="481"/>
    </location>
</feature>
<keyword evidence="2" id="KW-0812">Transmembrane</keyword>
<dbReference type="Pfam" id="PF01108">
    <property type="entry name" value="Tissue_fac"/>
    <property type="match status" value="1"/>
</dbReference>
<keyword evidence="6" id="KW-1185">Reference proteome</keyword>
<dbReference type="CDD" id="cd00063">
    <property type="entry name" value="FN3"/>
    <property type="match status" value="2"/>
</dbReference>
<organism evidence="5 6">
    <name type="scientific">Huso huso</name>
    <name type="common">Beluga</name>
    <name type="synonym">Acipenser huso</name>
    <dbReference type="NCBI Taxonomy" id="61971"/>
    <lineage>
        <taxon>Eukaryota</taxon>
        <taxon>Metazoa</taxon>
        <taxon>Chordata</taxon>
        <taxon>Craniata</taxon>
        <taxon>Vertebrata</taxon>
        <taxon>Euteleostomi</taxon>
        <taxon>Actinopterygii</taxon>
        <taxon>Chondrostei</taxon>
        <taxon>Acipenseriformes</taxon>
        <taxon>Acipenseridae</taxon>
        <taxon>Huso</taxon>
    </lineage>
</organism>
<dbReference type="InterPro" id="IPR003961">
    <property type="entry name" value="FN3_dom"/>
</dbReference>
<dbReference type="PANTHER" id="PTHR20859:SF53">
    <property type="entry name" value="INTERLEUKIN-22 RECEPTOR SUBUNIT ALPHA-1"/>
    <property type="match status" value="1"/>
</dbReference>
<keyword evidence="2" id="KW-1133">Transmembrane helix</keyword>
<dbReference type="SMART" id="SM00060">
    <property type="entry name" value="FN3"/>
    <property type="match status" value="2"/>
</dbReference>